<evidence type="ECO:0000256" key="1">
    <source>
        <dbReference type="SAM" id="Phobius"/>
    </source>
</evidence>
<name>A0ABW3HQS8_9BACL</name>
<evidence type="ECO:0000313" key="5">
    <source>
        <dbReference type="Proteomes" id="UP001596989"/>
    </source>
</evidence>
<evidence type="ECO:0000259" key="3">
    <source>
        <dbReference type="Pfam" id="PF06580"/>
    </source>
</evidence>
<feature type="transmembrane region" description="Helical" evidence="1">
    <location>
        <begin position="9"/>
        <end position="28"/>
    </location>
</feature>
<accession>A0ABW3HQS8</accession>
<reference evidence="5" key="1">
    <citation type="journal article" date="2019" name="Int. J. Syst. Evol. Microbiol.">
        <title>The Global Catalogue of Microorganisms (GCM) 10K type strain sequencing project: providing services to taxonomists for standard genome sequencing and annotation.</title>
        <authorList>
            <consortium name="The Broad Institute Genomics Platform"/>
            <consortium name="The Broad Institute Genome Sequencing Center for Infectious Disease"/>
            <person name="Wu L."/>
            <person name="Ma J."/>
        </authorList>
    </citation>
    <scope>NUCLEOTIDE SEQUENCE [LARGE SCALE GENOMIC DNA]</scope>
    <source>
        <strain evidence="5">CCUG 59129</strain>
    </source>
</reference>
<keyword evidence="4" id="KW-0418">Kinase</keyword>
<feature type="domain" description="Histidine kinase/HSP90-like ATPase" evidence="2">
    <location>
        <begin position="470"/>
        <end position="567"/>
    </location>
</feature>
<gene>
    <name evidence="4" type="ORF">ACFQ2I_10935</name>
</gene>
<dbReference type="SUPFAM" id="SSF55874">
    <property type="entry name" value="ATPase domain of HSP90 chaperone/DNA topoisomerase II/histidine kinase"/>
    <property type="match status" value="1"/>
</dbReference>
<protein>
    <submittedName>
        <fullName evidence="4">Sensor histidine kinase</fullName>
        <ecNumber evidence="4">2.7.13.3</ecNumber>
    </submittedName>
</protein>
<evidence type="ECO:0000313" key="4">
    <source>
        <dbReference type="EMBL" id="MFD0959907.1"/>
    </source>
</evidence>
<dbReference type="InterPro" id="IPR010559">
    <property type="entry name" value="Sig_transdc_His_kin_internal"/>
</dbReference>
<dbReference type="RefSeq" id="WP_377564197.1">
    <property type="nucleotide sequence ID" value="NZ_JBHTJZ010000011.1"/>
</dbReference>
<keyword evidence="5" id="KW-1185">Reference proteome</keyword>
<proteinExistence type="predicted"/>
<dbReference type="EMBL" id="JBHTJZ010000011">
    <property type="protein sequence ID" value="MFD0959907.1"/>
    <property type="molecule type" value="Genomic_DNA"/>
</dbReference>
<dbReference type="InterPro" id="IPR003594">
    <property type="entry name" value="HATPase_dom"/>
</dbReference>
<comment type="caution">
    <text evidence="4">The sequence shown here is derived from an EMBL/GenBank/DDBJ whole genome shotgun (WGS) entry which is preliminary data.</text>
</comment>
<feature type="domain" description="Signal transduction histidine kinase internal region" evidence="3">
    <location>
        <begin position="371"/>
        <end position="449"/>
    </location>
</feature>
<feature type="transmembrane region" description="Helical" evidence="1">
    <location>
        <begin position="282"/>
        <end position="304"/>
    </location>
</feature>
<keyword evidence="1" id="KW-0472">Membrane</keyword>
<keyword evidence="4" id="KW-0808">Transferase</keyword>
<dbReference type="Pfam" id="PF06580">
    <property type="entry name" value="His_kinase"/>
    <property type="match status" value="1"/>
</dbReference>
<keyword evidence="1" id="KW-0812">Transmembrane</keyword>
<dbReference type="GO" id="GO:0004673">
    <property type="term" value="F:protein histidine kinase activity"/>
    <property type="evidence" value="ECO:0007669"/>
    <property type="project" value="UniProtKB-EC"/>
</dbReference>
<dbReference type="Proteomes" id="UP001596989">
    <property type="component" value="Unassembled WGS sequence"/>
</dbReference>
<dbReference type="PANTHER" id="PTHR34220:SF7">
    <property type="entry name" value="SENSOR HISTIDINE KINASE YPDA"/>
    <property type="match status" value="1"/>
</dbReference>
<dbReference type="Gene3D" id="6.10.340.10">
    <property type="match status" value="1"/>
</dbReference>
<dbReference type="InterPro" id="IPR050640">
    <property type="entry name" value="Bact_2-comp_sensor_kinase"/>
</dbReference>
<sequence length="578" mass="66301">MKLNQRSVFVYHKIIIVFFALIIPVYGINMGMNYLSFSYAKEQIIDSTISNATFYSKQLENQFEFVRIRQLELLNDSDLQKLGFQSDSLATAEEIRLVKNINEQLLTIQNASPLIANVGVYIRSYGKTISTGSYVAALPNREWDEILDMAGSTLNKAIYYSEEKMILLRSSNNENIISYIELSTLRLKQMLEQLVNQNAHTGAAIFANETSLPIIYDKEKMSLMEALSDGIHASHSNSIPEYLSVHDNGQTYIATATKLQVFGWTLCTYISEEEVTGPLKKYSFWFLMLSIVSVVVIVIFAFSVNRMIHIPLNKLVQSFRRTEIDYLHASSSPRNNNEFDYLYESYGKMLEKLKTSIQQNYEQKIALQAFELKHLQSQINPHFLYNGFYNIYRLSKSGHHDNAATLAQKLASYYRFITRSGSDQVQLHMEYQNALDYCAIQRIRFSNRIEIDCDELPEHLRHIAVPRLMIQPVIENAFEHAFEHSSKGGTLHIRIHYDEHLHISVEDSGAELKDEAIAHLQKQLSDPGAWKEKTGLLNVNQRIRLKYGRRSGIFVSRSVLGGLRVEMVMDIHGGDMDV</sequence>
<dbReference type="EC" id="2.7.13.3" evidence="4"/>
<dbReference type="Gene3D" id="3.30.565.10">
    <property type="entry name" value="Histidine kinase-like ATPase, C-terminal domain"/>
    <property type="match status" value="1"/>
</dbReference>
<organism evidence="4 5">
    <name type="scientific">Paenibacillus chungangensis</name>
    <dbReference type="NCBI Taxonomy" id="696535"/>
    <lineage>
        <taxon>Bacteria</taxon>
        <taxon>Bacillati</taxon>
        <taxon>Bacillota</taxon>
        <taxon>Bacilli</taxon>
        <taxon>Bacillales</taxon>
        <taxon>Paenibacillaceae</taxon>
        <taxon>Paenibacillus</taxon>
    </lineage>
</organism>
<dbReference type="Pfam" id="PF02518">
    <property type="entry name" value="HATPase_c"/>
    <property type="match status" value="1"/>
</dbReference>
<evidence type="ECO:0000259" key="2">
    <source>
        <dbReference type="Pfam" id="PF02518"/>
    </source>
</evidence>
<dbReference type="PANTHER" id="PTHR34220">
    <property type="entry name" value="SENSOR HISTIDINE KINASE YPDA"/>
    <property type="match status" value="1"/>
</dbReference>
<keyword evidence="1" id="KW-1133">Transmembrane helix</keyword>
<dbReference type="InterPro" id="IPR036890">
    <property type="entry name" value="HATPase_C_sf"/>
</dbReference>